<dbReference type="PANTHER" id="PTHR34482">
    <property type="entry name" value="DNA DAMAGE-INDUCIBLE PROTEIN 1-LIKE"/>
    <property type="match status" value="1"/>
</dbReference>
<dbReference type="OrthoDB" id="8068363at2759"/>
<dbReference type="InterPro" id="IPR005162">
    <property type="entry name" value="Retrotrans_gag_dom"/>
</dbReference>
<gene>
    <name evidence="4" type="primary">LOC109726764</name>
</gene>
<reference evidence="4" key="2">
    <citation type="submission" date="2025-08" db="UniProtKB">
        <authorList>
            <consortium name="RefSeq"/>
        </authorList>
    </citation>
    <scope>IDENTIFICATION</scope>
    <source>
        <tissue evidence="4">Leaf</tissue>
    </source>
</reference>
<evidence type="ECO:0000259" key="2">
    <source>
        <dbReference type="Pfam" id="PF03732"/>
    </source>
</evidence>
<evidence type="ECO:0000313" key="3">
    <source>
        <dbReference type="Proteomes" id="UP000515123"/>
    </source>
</evidence>
<feature type="domain" description="Retrotransposon gag" evidence="2">
    <location>
        <begin position="131"/>
        <end position="228"/>
    </location>
</feature>
<name>A0A6P5H2Q1_ANACO</name>
<dbReference type="Proteomes" id="UP000515123">
    <property type="component" value="Linkage group 21"/>
</dbReference>
<evidence type="ECO:0000313" key="4">
    <source>
        <dbReference type="RefSeq" id="XP_020112143.1"/>
    </source>
</evidence>
<dbReference type="PANTHER" id="PTHR34482:SF49">
    <property type="entry name" value="RETROTRANSPOSON GAG DOMAIN-CONTAINING PROTEIN"/>
    <property type="match status" value="1"/>
</dbReference>
<dbReference type="RefSeq" id="XP_020112143.1">
    <property type="nucleotide sequence ID" value="XM_020256554.1"/>
</dbReference>
<feature type="compositionally biased region" description="Basic and acidic residues" evidence="1">
    <location>
        <begin position="260"/>
        <end position="276"/>
    </location>
</feature>
<feature type="region of interest" description="Disordered" evidence="1">
    <location>
        <begin position="260"/>
        <end position="317"/>
    </location>
</feature>
<accession>A0A6P5H2Q1</accession>
<dbReference type="AlphaFoldDB" id="A0A6P5H2Q1"/>
<proteinExistence type="predicted"/>
<dbReference type="Pfam" id="PF03732">
    <property type="entry name" value="Retrotrans_gag"/>
    <property type="match status" value="1"/>
</dbReference>
<keyword evidence="3" id="KW-1185">Reference proteome</keyword>
<evidence type="ECO:0000256" key="1">
    <source>
        <dbReference type="SAM" id="MobiDB-lite"/>
    </source>
</evidence>
<organism evidence="3 4">
    <name type="scientific">Ananas comosus</name>
    <name type="common">Pineapple</name>
    <name type="synonym">Ananas ananas</name>
    <dbReference type="NCBI Taxonomy" id="4615"/>
    <lineage>
        <taxon>Eukaryota</taxon>
        <taxon>Viridiplantae</taxon>
        <taxon>Streptophyta</taxon>
        <taxon>Embryophyta</taxon>
        <taxon>Tracheophyta</taxon>
        <taxon>Spermatophyta</taxon>
        <taxon>Magnoliopsida</taxon>
        <taxon>Liliopsida</taxon>
        <taxon>Poales</taxon>
        <taxon>Bromeliaceae</taxon>
        <taxon>Bromelioideae</taxon>
        <taxon>Ananas</taxon>
    </lineage>
</organism>
<reference evidence="3" key="1">
    <citation type="journal article" date="2015" name="Nat. Genet.">
        <title>The pineapple genome and the evolution of CAM photosynthesis.</title>
        <authorList>
            <person name="Ming R."/>
            <person name="VanBuren R."/>
            <person name="Wai C.M."/>
            <person name="Tang H."/>
            <person name="Schatz M.C."/>
            <person name="Bowers J.E."/>
            <person name="Lyons E."/>
            <person name="Wang M.L."/>
            <person name="Chen J."/>
            <person name="Biggers E."/>
            <person name="Zhang J."/>
            <person name="Huang L."/>
            <person name="Zhang L."/>
            <person name="Miao W."/>
            <person name="Zhang J."/>
            <person name="Ye Z."/>
            <person name="Miao C."/>
            <person name="Lin Z."/>
            <person name="Wang H."/>
            <person name="Zhou H."/>
            <person name="Yim W.C."/>
            <person name="Priest H.D."/>
            <person name="Zheng C."/>
            <person name="Woodhouse M."/>
            <person name="Edger P.P."/>
            <person name="Guyot R."/>
            <person name="Guo H.B."/>
            <person name="Guo H."/>
            <person name="Zheng G."/>
            <person name="Singh R."/>
            <person name="Sharma A."/>
            <person name="Min X."/>
            <person name="Zheng Y."/>
            <person name="Lee H."/>
            <person name="Gurtowski J."/>
            <person name="Sedlazeck F.J."/>
            <person name="Harkess A."/>
            <person name="McKain M.R."/>
            <person name="Liao Z."/>
            <person name="Fang J."/>
            <person name="Liu J."/>
            <person name="Zhang X."/>
            <person name="Zhang Q."/>
            <person name="Hu W."/>
            <person name="Qin Y."/>
            <person name="Wang K."/>
            <person name="Chen L.Y."/>
            <person name="Shirley N."/>
            <person name="Lin Y.R."/>
            <person name="Liu L.Y."/>
            <person name="Hernandez A.G."/>
            <person name="Wright C.L."/>
            <person name="Bulone V."/>
            <person name="Tuskan G.A."/>
            <person name="Heath K."/>
            <person name="Zee F."/>
            <person name="Moore P.H."/>
            <person name="Sunkar R."/>
            <person name="Leebens-Mack J.H."/>
            <person name="Mockler T."/>
            <person name="Bennetzen J.L."/>
            <person name="Freeling M."/>
            <person name="Sankoff D."/>
            <person name="Paterson A.H."/>
            <person name="Zhu X."/>
            <person name="Yang X."/>
            <person name="Smith J.A."/>
            <person name="Cushman J.C."/>
            <person name="Paull R.E."/>
            <person name="Yu Q."/>
        </authorList>
    </citation>
    <scope>NUCLEOTIDE SEQUENCE [LARGE SCALE GENOMIC DNA]</scope>
    <source>
        <strain evidence="3">cv. F153</strain>
    </source>
</reference>
<dbReference type="GeneID" id="109726764"/>
<sequence>MAGAMQRQEDQIVRLQELVAQQASTQVDVERTASPIVMPGMTEGMATVAIPVAAQPTPAVVAIGSGTSNPEGAMMAAERERALAALVMFRKFDPPVFDGEKVEPWMVESWVDSMETLLNDLCTLEKDKVHLATHCLERTTKVWGKQIKRDRSSELSPLAWEEFRGLMYTNYFPESKKKKLQDRFRKLRQGNRSVGEYEREFSHIIDCVPDVMRDDRDRPDWFEQGLRPDIYRAVHILKLTTFSEVLDRALWAEHSNAHIREEREASEKDGGKKRAPDGSGGQSRPRKPPKYLRTQSKGRGARWCVICGGDHDPNRCK</sequence>
<protein>
    <submittedName>
        <fullName evidence="4">Uncharacterized protein LOC109726764</fullName>
    </submittedName>
</protein>